<name>A0ABU6Q319_9BACL</name>
<keyword evidence="3" id="KW-1185">Reference proteome</keyword>
<gene>
    <name evidence="2" type="ORF">P9847_27490</name>
</gene>
<evidence type="ECO:0000256" key="1">
    <source>
        <dbReference type="SAM" id="Phobius"/>
    </source>
</evidence>
<reference evidence="2 3" key="1">
    <citation type="submission" date="2023-03" db="EMBL/GenBank/DDBJ databases">
        <title>Bacillus Genome Sequencing.</title>
        <authorList>
            <person name="Dunlap C."/>
        </authorList>
    </citation>
    <scope>NUCLEOTIDE SEQUENCE [LARGE SCALE GENOMIC DNA]</scope>
    <source>
        <strain evidence="2 3">NRS-52</strain>
    </source>
</reference>
<accession>A0ABU6Q319</accession>
<keyword evidence="1" id="KW-0812">Transmembrane</keyword>
<comment type="caution">
    <text evidence="2">The sequence shown here is derived from an EMBL/GenBank/DDBJ whole genome shotgun (WGS) entry which is preliminary data.</text>
</comment>
<organism evidence="2 3">
    <name type="scientific">Paenibacillus chibensis</name>
    <dbReference type="NCBI Taxonomy" id="59846"/>
    <lineage>
        <taxon>Bacteria</taxon>
        <taxon>Bacillati</taxon>
        <taxon>Bacillota</taxon>
        <taxon>Bacilli</taxon>
        <taxon>Bacillales</taxon>
        <taxon>Paenibacillaceae</taxon>
        <taxon>Paenibacillus</taxon>
    </lineage>
</organism>
<dbReference type="Proteomes" id="UP001343257">
    <property type="component" value="Unassembled WGS sequence"/>
</dbReference>
<proteinExistence type="predicted"/>
<keyword evidence="1" id="KW-1133">Transmembrane helix</keyword>
<feature type="transmembrane region" description="Helical" evidence="1">
    <location>
        <begin position="25"/>
        <end position="47"/>
    </location>
</feature>
<dbReference type="EMBL" id="JARTLD010000093">
    <property type="protein sequence ID" value="MED5021011.1"/>
    <property type="molecule type" value="Genomic_DNA"/>
</dbReference>
<evidence type="ECO:0000313" key="3">
    <source>
        <dbReference type="Proteomes" id="UP001343257"/>
    </source>
</evidence>
<evidence type="ECO:0000313" key="2">
    <source>
        <dbReference type="EMBL" id="MED5021011.1"/>
    </source>
</evidence>
<protein>
    <submittedName>
        <fullName evidence="2">Uncharacterized protein</fullName>
    </submittedName>
</protein>
<keyword evidence="1" id="KW-0472">Membrane</keyword>
<sequence length="56" mass="6243">MANPSDETRHSKAKPWTALTRICRIAGLMLLCWCAFFACSEAALLAYDAIVRSVIR</sequence>
<dbReference type="RefSeq" id="WP_328282411.1">
    <property type="nucleotide sequence ID" value="NZ_JARTLD010000093.1"/>
</dbReference>